<sequence length="89" mass="9577">MDFSGVFLGLSVAQVVAAIVSAGTLMALPWFGRWCVDKIAGFFEDREEQDADEHADDEAGDVEEAVCADTGHDYDGGECVFCGAPEREE</sequence>
<evidence type="ECO:0000256" key="1">
    <source>
        <dbReference type="SAM" id="Phobius"/>
    </source>
</evidence>
<reference evidence="2 3" key="1">
    <citation type="submission" date="2017-06" db="EMBL/GenBank/DDBJ databases">
        <title>Genome sequencing and assembly of Stenotrophomonas maltophilia DF07.</title>
        <authorList>
            <person name="Iyer R."/>
        </authorList>
    </citation>
    <scope>NUCLEOTIDE SEQUENCE [LARGE SCALE GENOMIC DNA]</scope>
    <source>
        <strain evidence="2 3">DF07</strain>
    </source>
</reference>
<evidence type="ECO:0000313" key="2">
    <source>
        <dbReference type="EMBL" id="PAM71477.1"/>
    </source>
</evidence>
<comment type="caution">
    <text evidence="2">The sequence shown here is derived from an EMBL/GenBank/DDBJ whole genome shotgun (WGS) entry which is preliminary data.</text>
</comment>
<keyword evidence="1" id="KW-0472">Membrane</keyword>
<dbReference type="EMBL" id="NJGC01000011">
    <property type="protein sequence ID" value="PAM71477.1"/>
    <property type="molecule type" value="Genomic_DNA"/>
</dbReference>
<dbReference type="InterPro" id="IPR057886">
    <property type="entry name" value="Inovirus_capsid"/>
</dbReference>
<accession>A0A270NHH0</accession>
<proteinExistence type="predicted"/>
<protein>
    <recommendedName>
        <fullName evidence="4">Transmembrane protein</fullName>
    </recommendedName>
</protein>
<evidence type="ECO:0008006" key="4">
    <source>
        <dbReference type="Google" id="ProtNLM"/>
    </source>
</evidence>
<keyword evidence="1" id="KW-0812">Transmembrane</keyword>
<dbReference type="AlphaFoldDB" id="A0A270NHH0"/>
<name>A0A270NHH0_STEMA</name>
<evidence type="ECO:0000313" key="3">
    <source>
        <dbReference type="Proteomes" id="UP000216433"/>
    </source>
</evidence>
<dbReference type="Proteomes" id="UP000216433">
    <property type="component" value="Unassembled WGS sequence"/>
</dbReference>
<dbReference type="Pfam" id="PF25631">
    <property type="entry name" value="Inovirus_capsid"/>
    <property type="match status" value="1"/>
</dbReference>
<gene>
    <name evidence="2" type="ORF">CEK00_11470</name>
</gene>
<keyword evidence="1" id="KW-1133">Transmembrane helix</keyword>
<dbReference type="RefSeq" id="WP_095378026.1">
    <property type="nucleotide sequence ID" value="NZ_NJGC01000011.1"/>
</dbReference>
<feature type="transmembrane region" description="Helical" evidence="1">
    <location>
        <begin position="6"/>
        <end position="28"/>
    </location>
</feature>
<organism evidence="2 3">
    <name type="scientific">Stenotrophomonas maltophilia</name>
    <name type="common">Pseudomonas maltophilia</name>
    <name type="synonym">Xanthomonas maltophilia</name>
    <dbReference type="NCBI Taxonomy" id="40324"/>
    <lineage>
        <taxon>Bacteria</taxon>
        <taxon>Pseudomonadati</taxon>
        <taxon>Pseudomonadota</taxon>
        <taxon>Gammaproteobacteria</taxon>
        <taxon>Lysobacterales</taxon>
        <taxon>Lysobacteraceae</taxon>
        <taxon>Stenotrophomonas</taxon>
        <taxon>Stenotrophomonas maltophilia group</taxon>
    </lineage>
</organism>